<protein>
    <recommendedName>
        <fullName evidence="4">Tyr recombinase domain-containing protein</fullName>
    </recommendedName>
</protein>
<evidence type="ECO:0000256" key="2">
    <source>
        <dbReference type="ARBA" id="ARBA00022908"/>
    </source>
</evidence>
<dbReference type="PROSITE" id="PS51898">
    <property type="entry name" value="TYR_RECOMBINASE"/>
    <property type="match status" value="1"/>
</dbReference>
<keyword evidence="6" id="KW-1185">Reference proteome</keyword>
<dbReference type="Gene3D" id="1.10.443.10">
    <property type="entry name" value="Intergrase catalytic core"/>
    <property type="match status" value="1"/>
</dbReference>
<dbReference type="EMBL" id="CP146606">
    <property type="protein sequence ID" value="WYK19864.1"/>
    <property type="molecule type" value="Genomic_DNA"/>
</dbReference>
<dbReference type="PANTHER" id="PTHR30629">
    <property type="entry name" value="PROPHAGE INTEGRASE"/>
    <property type="match status" value="1"/>
</dbReference>
<evidence type="ECO:0000256" key="1">
    <source>
        <dbReference type="ARBA" id="ARBA00008857"/>
    </source>
</evidence>
<comment type="similarity">
    <text evidence="1">Belongs to the 'phage' integrase family.</text>
</comment>
<keyword evidence="2" id="KW-0229">DNA integration</keyword>
<accession>A0ABZ2TJD9</accession>
<keyword evidence="3" id="KW-0233">DNA recombination</keyword>
<dbReference type="RefSeq" id="WP_317056562.1">
    <property type="nucleotide sequence ID" value="NZ_CP146606.1"/>
</dbReference>
<evidence type="ECO:0000313" key="6">
    <source>
        <dbReference type="Proteomes" id="UP001281305"/>
    </source>
</evidence>
<organism evidence="5 6">
    <name type="scientific">Roseovarius rhodophyticola</name>
    <dbReference type="NCBI Taxonomy" id="3080827"/>
    <lineage>
        <taxon>Bacteria</taxon>
        <taxon>Pseudomonadati</taxon>
        <taxon>Pseudomonadota</taxon>
        <taxon>Alphaproteobacteria</taxon>
        <taxon>Rhodobacterales</taxon>
        <taxon>Roseobacteraceae</taxon>
        <taxon>Roseovarius</taxon>
    </lineage>
</organism>
<dbReference type="InterPro" id="IPR050808">
    <property type="entry name" value="Phage_Integrase"/>
</dbReference>
<evidence type="ECO:0000313" key="5">
    <source>
        <dbReference type="EMBL" id="WYK19864.1"/>
    </source>
</evidence>
<dbReference type="SUPFAM" id="SSF56349">
    <property type="entry name" value="DNA breaking-rejoining enzymes"/>
    <property type="match status" value="1"/>
</dbReference>
<dbReference type="InterPro" id="IPR013762">
    <property type="entry name" value="Integrase-like_cat_sf"/>
</dbReference>
<reference evidence="5 6" key="1">
    <citation type="submission" date="2024-02" db="EMBL/GenBank/DDBJ databases">
        <title>Roseovarius strain W115 nov., isolated from a marine algae.</title>
        <authorList>
            <person name="Lee M.W."/>
            <person name="Lee J.K."/>
            <person name="Kim J.M."/>
            <person name="Choi D.G."/>
            <person name="Baek J.H."/>
            <person name="Bayburt H."/>
            <person name="Jung J.J."/>
            <person name="Han D.M."/>
            <person name="Jeon C.O."/>
        </authorList>
    </citation>
    <scope>NUCLEOTIDE SEQUENCE [LARGE SCALE GENOMIC DNA]</scope>
    <source>
        <strain evidence="5 6">W115</strain>
    </source>
</reference>
<proteinExistence type="inferred from homology"/>
<dbReference type="InterPro" id="IPR011010">
    <property type="entry name" value="DNA_brk_join_enz"/>
</dbReference>
<evidence type="ECO:0000259" key="4">
    <source>
        <dbReference type="PROSITE" id="PS51898"/>
    </source>
</evidence>
<sequence>MRDRFLADCHSRLRPATAERYQYALKGIADTKLDQLSTDIADPNQIKALKALFNWCIDRGYYDRNPFIRRKVIFNVRDRLLTDEEVAAIWNVEQAPYSDIVRLLILTGQRRNQIWRYDPAWIEVDTITFPSSVMKSKRPHTLPITGFGHHLPDKPFSFNSWSKSKARLDRRSGVKDWVLHDCRRYFSSTMARLGVPLHVTEEIIDHRSQVSGVAAIYNRYTFLDEMREALTKYESHIAEITN</sequence>
<evidence type="ECO:0000256" key="3">
    <source>
        <dbReference type="ARBA" id="ARBA00023172"/>
    </source>
</evidence>
<feature type="domain" description="Tyr recombinase" evidence="4">
    <location>
        <begin position="76"/>
        <end position="231"/>
    </location>
</feature>
<gene>
    <name evidence="5" type="ORF">RZS32_008490</name>
</gene>
<dbReference type="Proteomes" id="UP001281305">
    <property type="component" value="Chromosome"/>
</dbReference>
<dbReference type="PANTHER" id="PTHR30629:SF2">
    <property type="entry name" value="PROPHAGE INTEGRASE INTS-RELATED"/>
    <property type="match status" value="1"/>
</dbReference>
<name>A0ABZ2TJD9_9RHOB</name>
<dbReference type="InterPro" id="IPR002104">
    <property type="entry name" value="Integrase_catalytic"/>
</dbReference>